<dbReference type="SUPFAM" id="SSF160582">
    <property type="entry name" value="MbtH-like"/>
    <property type="match status" value="1"/>
</dbReference>
<dbReference type="AlphaFoldDB" id="C7Q4X6"/>
<dbReference type="Gene3D" id="3.90.820.10">
    <property type="entry name" value="Structural Genomics, Unknown Function 30-nov-00 1gh9 Mol_id"/>
    <property type="match status" value="1"/>
</dbReference>
<dbReference type="HOGENOM" id="CLU_181321_0_1_11"/>
<keyword evidence="3" id="KW-1185">Reference proteome</keyword>
<accession>C7Q4X6</accession>
<dbReference type="PANTHER" id="PTHR38444:SF1">
    <property type="entry name" value="ENTEROBACTIN BIOSYNTHESIS PROTEIN YBDZ"/>
    <property type="match status" value="1"/>
</dbReference>
<protein>
    <submittedName>
        <fullName evidence="2">MbtH domain protein</fullName>
    </submittedName>
</protein>
<dbReference type="EMBL" id="CP001700">
    <property type="protein sequence ID" value="ACU73924.1"/>
    <property type="molecule type" value="Genomic_DNA"/>
</dbReference>
<dbReference type="InterPro" id="IPR005153">
    <property type="entry name" value="MbtH-like_dom"/>
</dbReference>
<dbReference type="InParanoid" id="C7Q4X6"/>
<evidence type="ECO:0000259" key="1">
    <source>
        <dbReference type="SMART" id="SM00923"/>
    </source>
</evidence>
<dbReference type="eggNOG" id="COG3251">
    <property type="taxonomic scope" value="Bacteria"/>
</dbReference>
<evidence type="ECO:0000313" key="2">
    <source>
        <dbReference type="EMBL" id="ACU73924.1"/>
    </source>
</evidence>
<dbReference type="OrthoDB" id="7584480at2"/>
<dbReference type="Pfam" id="PF03621">
    <property type="entry name" value="MbtH"/>
    <property type="match status" value="1"/>
</dbReference>
<dbReference type="SMART" id="SM00923">
    <property type="entry name" value="MbtH"/>
    <property type="match status" value="1"/>
</dbReference>
<dbReference type="GO" id="GO:0005829">
    <property type="term" value="C:cytosol"/>
    <property type="evidence" value="ECO:0007669"/>
    <property type="project" value="TreeGrafter"/>
</dbReference>
<dbReference type="InterPro" id="IPR038020">
    <property type="entry name" value="MbtH-like_sf"/>
</dbReference>
<organism evidence="2 3">
    <name type="scientific">Catenulispora acidiphila (strain DSM 44928 / JCM 14897 / NBRC 102108 / NRRL B-24433 / ID139908)</name>
    <dbReference type="NCBI Taxonomy" id="479433"/>
    <lineage>
        <taxon>Bacteria</taxon>
        <taxon>Bacillati</taxon>
        <taxon>Actinomycetota</taxon>
        <taxon>Actinomycetes</taxon>
        <taxon>Catenulisporales</taxon>
        <taxon>Catenulisporaceae</taxon>
        <taxon>Catenulispora</taxon>
    </lineage>
</organism>
<dbReference type="KEGG" id="cai:Caci_5064"/>
<name>C7Q4X6_CATAD</name>
<dbReference type="GO" id="GO:0019290">
    <property type="term" value="P:siderophore biosynthetic process"/>
    <property type="evidence" value="ECO:0007669"/>
    <property type="project" value="TreeGrafter"/>
</dbReference>
<feature type="domain" description="MbtH-like" evidence="1">
    <location>
        <begin position="2"/>
        <end position="45"/>
    </location>
</feature>
<reference evidence="2 3" key="1">
    <citation type="journal article" date="2009" name="Stand. Genomic Sci.">
        <title>Complete genome sequence of Catenulispora acidiphila type strain (ID 139908).</title>
        <authorList>
            <person name="Copeland A."/>
            <person name="Lapidus A."/>
            <person name="Glavina Del Rio T."/>
            <person name="Nolan M."/>
            <person name="Lucas S."/>
            <person name="Chen F."/>
            <person name="Tice H."/>
            <person name="Cheng J.F."/>
            <person name="Bruce D."/>
            <person name="Goodwin L."/>
            <person name="Pitluck S."/>
            <person name="Mikhailova N."/>
            <person name="Pati A."/>
            <person name="Ivanova N."/>
            <person name="Mavromatis K."/>
            <person name="Chen A."/>
            <person name="Palaniappan K."/>
            <person name="Chain P."/>
            <person name="Land M."/>
            <person name="Hauser L."/>
            <person name="Chang Y.J."/>
            <person name="Jeffries C.D."/>
            <person name="Chertkov O."/>
            <person name="Brettin T."/>
            <person name="Detter J.C."/>
            <person name="Han C."/>
            <person name="Ali Z."/>
            <person name="Tindall B.J."/>
            <person name="Goker M."/>
            <person name="Bristow J."/>
            <person name="Eisen J.A."/>
            <person name="Markowitz V."/>
            <person name="Hugenholtz P."/>
            <person name="Kyrpides N.C."/>
            <person name="Klenk H.P."/>
        </authorList>
    </citation>
    <scope>NUCLEOTIDE SEQUENCE [LARGE SCALE GENOMIC DNA]</scope>
    <source>
        <strain evidence="3">DSM 44928 / JCM 14897 / NBRC 102108 / NRRL B-24433 / ID139908</strain>
    </source>
</reference>
<evidence type="ECO:0000313" key="3">
    <source>
        <dbReference type="Proteomes" id="UP000000851"/>
    </source>
</evidence>
<gene>
    <name evidence="2" type="ordered locus">Caci_5064</name>
</gene>
<dbReference type="STRING" id="479433.Caci_5064"/>
<dbReference type="InterPro" id="IPR037407">
    <property type="entry name" value="MLP_fam"/>
</dbReference>
<dbReference type="PANTHER" id="PTHR38444">
    <property type="entry name" value="ENTEROBACTIN BIOSYNTHESIS PROTEIN YBDZ"/>
    <property type="match status" value="1"/>
</dbReference>
<sequence length="67" mass="7541">MNATQVVVNDEDQYSLWPAEALPPAGWRVEGFSGTREDCLAHIEAVWTDMRPRSVREASQEAESRHG</sequence>
<dbReference type="RefSeq" id="WP_015793653.1">
    <property type="nucleotide sequence ID" value="NC_013131.1"/>
</dbReference>
<proteinExistence type="predicted"/>
<dbReference type="Proteomes" id="UP000000851">
    <property type="component" value="Chromosome"/>
</dbReference>